<dbReference type="Proteomes" id="UP001162741">
    <property type="component" value="Chromosome"/>
</dbReference>
<proteinExistence type="predicted"/>
<protein>
    <recommendedName>
        <fullName evidence="3">cAMP-binding domain of CRP or a regulatory subunit of cAMP-dependent protein kinases</fullName>
    </recommendedName>
</protein>
<dbReference type="InterPro" id="IPR014710">
    <property type="entry name" value="RmlC-like_jellyroll"/>
</dbReference>
<organism evidence="1 2">
    <name type="scientific">Chitinophaga horti</name>
    <dbReference type="NCBI Taxonomy" id="2920382"/>
    <lineage>
        <taxon>Bacteria</taxon>
        <taxon>Pseudomonadati</taxon>
        <taxon>Bacteroidota</taxon>
        <taxon>Chitinophagia</taxon>
        <taxon>Chitinophagales</taxon>
        <taxon>Chitinophagaceae</taxon>
        <taxon>Chitinophaga</taxon>
    </lineage>
</organism>
<dbReference type="InterPro" id="IPR018490">
    <property type="entry name" value="cNMP-bd_dom_sf"/>
</dbReference>
<dbReference type="EMBL" id="CP107006">
    <property type="protein sequence ID" value="UYQ92166.1"/>
    <property type="molecule type" value="Genomic_DNA"/>
</dbReference>
<evidence type="ECO:0008006" key="3">
    <source>
        <dbReference type="Google" id="ProtNLM"/>
    </source>
</evidence>
<dbReference type="RefSeq" id="WP_264280475.1">
    <property type="nucleotide sequence ID" value="NZ_CP107006.1"/>
</dbReference>
<sequence>MLEMFIQAMNRVLIQDAQPPLEQEVIDLIYQKAEIVQFPRKHKLVKAGRVSDQILFLNSGIARSYKYRFGKEQTTWFMQKGDMAMSPKSYITGLPSDETVELLTSAEVVMLKKFDQQHLYEQFRSVNYVGRRLIENYHVRVIDHLELVNLTAQQRYQVLLEQAPELLSQVPLKYVASFLGIHDKTLREVRAAR</sequence>
<keyword evidence="2" id="KW-1185">Reference proteome</keyword>
<gene>
    <name evidence="1" type="ORF">MKQ68_18935</name>
</gene>
<reference evidence="1" key="1">
    <citation type="submission" date="2022-10" db="EMBL/GenBank/DDBJ databases">
        <title>Chitinophaga sp. nov., isolated from soil.</title>
        <authorList>
            <person name="Jeon C.O."/>
        </authorList>
    </citation>
    <scope>NUCLEOTIDE SEQUENCE</scope>
    <source>
        <strain evidence="1">R8</strain>
    </source>
</reference>
<evidence type="ECO:0000313" key="1">
    <source>
        <dbReference type="EMBL" id="UYQ92166.1"/>
    </source>
</evidence>
<name>A0ABY6IXP9_9BACT</name>
<accession>A0ABY6IXP9</accession>
<evidence type="ECO:0000313" key="2">
    <source>
        <dbReference type="Proteomes" id="UP001162741"/>
    </source>
</evidence>
<dbReference type="SUPFAM" id="SSF51206">
    <property type="entry name" value="cAMP-binding domain-like"/>
    <property type="match status" value="1"/>
</dbReference>
<dbReference type="Gene3D" id="2.60.120.10">
    <property type="entry name" value="Jelly Rolls"/>
    <property type="match status" value="1"/>
</dbReference>